<sequence>MDSFYKFSKEFIKTICVYACCSCNGKQYESQNDGLSSNENSSSSSPTHKEYLNNNNNNSKTNNDMVMKPNLPMENLLFRSNKKENILNRVIEEKLFEENLKISNEMNALKDIKTKVGNGVKGLTDSLTSRTRDLKNRKSSGGESPLKKITDKLHIKSRKNGSKTPSPEGSKFERIKKYSHKLSEKTRCNKRSNHGIDQDSRPSFGKRRTTNETGSLSQMRGSYIDQIESESARY</sequence>
<feature type="compositionally biased region" description="Basic and acidic residues" evidence="1">
    <location>
        <begin position="170"/>
        <end position="187"/>
    </location>
</feature>
<name>A0A813MFH1_9BILA</name>
<evidence type="ECO:0000256" key="1">
    <source>
        <dbReference type="SAM" id="MobiDB-lite"/>
    </source>
</evidence>
<feature type="compositionally biased region" description="Polar residues" evidence="1">
    <location>
        <begin position="211"/>
        <end position="220"/>
    </location>
</feature>
<feature type="region of interest" description="Disordered" evidence="1">
    <location>
        <begin position="118"/>
        <end position="234"/>
    </location>
</feature>
<dbReference type="OrthoDB" id="10484920at2759"/>
<dbReference type="Proteomes" id="UP000663879">
    <property type="component" value="Unassembled WGS sequence"/>
</dbReference>
<comment type="caution">
    <text evidence="2">The sequence shown here is derived from an EMBL/GenBank/DDBJ whole genome shotgun (WGS) entry which is preliminary data.</text>
</comment>
<feature type="compositionally biased region" description="Low complexity" evidence="1">
    <location>
        <begin position="36"/>
        <end position="45"/>
    </location>
</feature>
<dbReference type="EMBL" id="CAJNOC010000161">
    <property type="protein sequence ID" value="CAF0721044.1"/>
    <property type="molecule type" value="Genomic_DNA"/>
</dbReference>
<protein>
    <submittedName>
        <fullName evidence="2">Uncharacterized protein</fullName>
    </submittedName>
</protein>
<keyword evidence="3" id="KW-1185">Reference proteome</keyword>
<evidence type="ECO:0000313" key="2">
    <source>
        <dbReference type="EMBL" id="CAF0721044.1"/>
    </source>
</evidence>
<dbReference type="AlphaFoldDB" id="A0A813MFH1"/>
<gene>
    <name evidence="2" type="ORF">OXX778_LOCUS2157</name>
</gene>
<organism evidence="2 3">
    <name type="scientific">Brachionus calyciflorus</name>
    <dbReference type="NCBI Taxonomy" id="104777"/>
    <lineage>
        <taxon>Eukaryota</taxon>
        <taxon>Metazoa</taxon>
        <taxon>Spiralia</taxon>
        <taxon>Gnathifera</taxon>
        <taxon>Rotifera</taxon>
        <taxon>Eurotatoria</taxon>
        <taxon>Monogononta</taxon>
        <taxon>Pseudotrocha</taxon>
        <taxon>Ploima</taxon>
        <taxon>Brachionidae</taxon>
        <taxon>Brachionus</taxon>
    </lineage>
</organism>
<reference evidence="2" key="1">
    <citation type="submission" date="2021-02" db="EMBL/GenBank/DDBJ databases">
        <authorList>
            <person name="Nowell W R."/>
        </authorList>
    </citation>
    <scope>NUCLEOTIDE SEQUENCE</scope>
    <source>
        <strain evidence="2">Ploen Becks lab</strain>
    </source>
</reference>
<proteinExistence type="predicted"/>
<feature type="compositionally biased region" description="Low complexity" evidence="1">
    <location>
        <begin position="53"/>
        <end position="63"/>
    </location>
</feature>
<evidence type="ECO:0000313" key="3">
    <source>
        <dbReference type="Proteomes" id="UP000663879"/>
    </source>
</evidence>
<feature type="compositionally biased region" description="Basic and acidic residues" evidence="1">
    <location>
        <begin position="145"/>
        <end position="154"/>
    </location>
</feature>
<accession>A0A813MFH1</accession>
<feature type="region of interest" description="Disordered" evidence="1">
    <location>
        <begin position="29"/>
        <end position="68"/>
    </location>
</feature>